<dbReference type="RefSeq" id="WP_083724961.1">
    <property type="nucleotide sequence ID" value="NZ_FOUD01000014.1"/>
</dbReference>
<accession>A0A1S8DL88</accession>
<sequence length="142" mass="15945">MRLLLALTLLLGLAGCGPSSPDARLNQAIEDFQSAIEERDRSAVLALLHPEFSAQDEYDTEWAGRTLQLMFLRNQRIGVLVTSQQTDIDPGYPERADSSARVTLTGAERFIPNSAGQYDLNLVWLDDDGEWLLRSLDWQPVR</sequence>
<name>A0A1S8DL88_9GAMM</name>
<dbReference type="EMBL" id="MUBC01000006">
    <property type="protein sequence ID" value="ONM45137.1"/>
    <property type="molecule type" value="Genomic_DNA"/>
</dbReference>
<dbReference type="Proteomes" id="UP000242847">
    <property type="component" value="Unassembled WGS sequence"/>
</dbReference>
<proteinExistence type="predicted"/>
<dbReference type="STRING" id="254161.SAMN05216256_11464"/>
<comment type="caution">
    <text evidence="1">The sequence shown here is derived from an EMBL/GenBank/DDBJ whole genome shotgun (WGS) entry which is preliminary data.</text>
</comment>
<dbReference type="PROSITE" id="PS51257">
    <property type="entry name" value="PROKAR_LIPOPROTEIN"/>
    <property type="match status" value="1"/>
</dbReference>
<dbReference type="AlphaFoldDB" id="A0A1S8DL88"/>
<organism evidence="1 2">
    <name type="scientific">Halopseudomonas pachastrellae</name>
    <dbReference type="NCBI Taxonomy" id="254161"/>
    <lineage>
        <taxon>Bacteria</taxon>
        <taxon>Pseudomonadati</taxon>
        <taxon>Pseudomonadota</taxon>
        <taxon>Gammaproteobacteria</taxon>
        <taxon>Pseudomonadales</taxon>
        <taxon>Pseudomonadaceae</taxon>
        <taxon>Halopseudomonas</taxon>
    </lineage>
</organism>
<evidence type="ECO:0000313" key="1">
    <source>
        <dbReference type="EMBL" id="ONM45137.1"/>
    </source>
</evidence>
<evidence type="ECO:0000313" key="2">
    <source>
        <dbReference type="Proteomes" id="UP000242847"/>
    </source>
</evidence>
<evidence type="ECO:0008006" key="3">
    <source>
        <dbReference type="Google" id="ProtNLM"/>
    </source>
</evidence>
<keyword evidence="2" id="KW-1185">Reference proteome</keyword>
<protein>
    <recommendedName>
        <fullName evidence="3">DUF4440 domain-containing protein</fullName>
    </recommendedName>
</protein>
<reference evidence="1 2" key="1">
    <citation type="submission" date="2017-01" db="EMBL/GenBank/DDBJ databases">
        <title>Draft genome sequence of Pseudomonas pachastrellae type strain CCUG 46540T from a deep sea.</title>
        <authorList>
            <person name="Gomila M."/>
            <person name="Mulet M."/>
            <person name="Lalucat J."/>
            <person name="Garcia-Valdes E."/>
        </authorList>
    </citation>
    <scope>NUCLEOTIDE SEQUENCE [LARGE SCALE GENOMIC DNA]</scope>
    <source>
        <strain evidence="1 2">CCUG 46540</strain>
    </source>
</reference>
<dbReference type="OrthoDB" id="8905050at2"/>
<gene>
    <name evidence="1" type="ORF">BXT89_04080</name>
</gene>